<dbReference type="Gene3D" id="2.40.30.170">
    <property type="match status" value="1"/>
</dbReference>
<evidence type="ECO:0000256" key="2">
    <source>
        <dbReference type="SAM" id="Coils"/>
    </source>
</evidence>
<evidence type="ECO:0000313" key="5">
    <source>
        <dbReference type="EMBL" id="MBK5926406.1"/>
    </source>
</evidence>
<evidence type="ECO:0000256" key="3">
    <source>
        <dbReference type="SAM" id="MobiDB-lite"/>
    </source>
</evidence>
<organism evidence="5 6">
    <name type="scientific">Rhodobaculum claviforme</name>
    <dbReference type="NCBI Taxonomy" id="1549854"/>
    <lineage>
        <taxon>Bacteria</taxon>
        <taxon>Pseudomonadati</taxon>
        <taxon>Pseudomonadota</taxon>
        <taxon>Alphaproteobacteria</taxon>
        <taxon>Rhodobacterales</taxon>
        <taxon>Paracoccaceae</taxon>
        <taxon>Rhodobaculum</taxon>
    </lineage>
</organism>
<protein>
    <recommendedName>
        <fullName evidence="4">CusB-like beta-barrel domain-containing protein</fullName>
    </recommendedName>
</protein>
<comment type="similarity">
    <text evidence="1">Belongs to the membrane fusion protein (MFP) (TC 8.A.1) family.</text>
</comment>
<dbReference type="NCBIfam" id="TIGR01730">
    <property type="entry name" value="RND_mfp"/>
    <property type="match status" value="1"/>
</dbReference>
<dbReference type="AlphaFoldDB" id="A0A934TJ17"/>
<gene>
    <name evidence="5" type="ORF">CCR87_03385</name>
</gene>
<sequence>MRPISILSALGVVLALYLVVMERPHLVEFASGDTGALGRTALAQGVRGAFGAEPDAGADPDAAPPGTARPTAPPPPAVTERTVAVVSQISQARPIDRAVVLRGRTEASRQVAVRAETSGRVISEPARRGASVAEGAALCEIDPGNRPALLAEARARLAEAELNARAAERLSEGGFASDLRAAGATASLQSAAAAVAAAEQEIDRLVMRAPFAGILETDTAELGALLQPGALCATVIQLDPIRLVGFVPETEVDRIEVGARAGGRLTSGREVSGTVTFLSRAADPATRTFRVEITLETEGAPIRDGQTAEIGIQASGSDAHLVPGSALTLDDDGRLGLRLVGGDARAAFAPVEVVRDTQRGIWVTGLPDTAEVIVVGQEFVRDGVRVDATRRAAADAGADTEADLIDAVDAARDDAPATEPGR</sequence>
<feature type="coiled-coil region" evidence="2">
    <location>
        <begin position="150"/>
        <end position="208"/>
    </location>
</feature>
<feature type="region of interest" description="Disordered" evidence="3">
    <location>
        <begin position="50"/>
        <end position="77"/>
    </location>
</feature>
<feature type="domain" description="CusB-like beta-barrel" evidence="4">
    <location>
        <begin position="247"/>
        <end position="314"/>
    </location>
</feature>
<dbReference type="PANTHER" id="PTHR30469">
    <property type="entry name" value="MULTIDRUG RESISTANCE PROTEIN MDTA"/>
    <property type="match status" value="1"/>
</dbReference>
<dbReference type="GO" id="GO:0015562">
    <property type="term" value="F:efflux transmembrane transporter activity"/>
    <property type="evidence" value="ECO:0007669"/>
    <property type="project" value="TreeGrafter"/>
</dbReference>
<reference evidence="5" key="1">
    <citation type="submission" date="2017-05" db="EMBL/GenBank/DDBJ databases">
        <authorList>
            <person name="Imhoff J.F."/>
            <person name="Rahn T."/>
            <person name="Kuenzel S."/>
            <person name="Neulinger S.C."/>
        </authorList>
    </citation>
    <scope>NUCLEOTIDE SEQUENCE</scope>
    <source>
        <strain evidence="5">LMG 28126</strain>
    </source>
</reference>
<dbReference type="Gene3D" id="1.10.287.470">
    <property type="entry name" value="Helix hairpin bin"/>
    <property type="match status" value="1"/>
</dbReference>
<dbReference type="InterPro" id="IPR058792">
    <property type="entry name" value="Beta-barrel_RND_2"/>
</dbReference>
<dbReference type="SUPFAM" id="SSF111369">
    <property type="entry name" value="HlyD-like secretion proteins"/>
    <property type="match status" value="1"/>
</dbReference>
<evidence type="ECO:0000256" key="1">
    <source>
        <dbReference type="ARBA" id="ARBA00009477"/>
    </source>
</evidence>
<accession>A0A934TJ17</accession>
<comment type="caution">
    <text evidence="5">The sequence shown here is derived from an EMBL/GenBank/DDBJ whole genome shotgun (WGS) entry which is preliminary data.</text>
</comment>
<dbReference type="Gene3D" id="2.40.420.20">
    <property type="match status" value="1"/>
</dbReference>
<dbReference type="PANTHER" id="PTHR30469:SF29">
    <property type="entry name" value="BLR2860 PROTEIN"/>
    <property type="match status" value="1"/>
</dbReference>
<keyword evidence="6" id="KW-1185">Reference proteome</keyword>
<dbReference type="GO" id="GO:1990281">
    <property type="term" value="C:efflux pump complex"/>
    <property type="evidence" value="ECO:0007669"/>
    <property type="project" value="TreeGrafter"/>
</dbReference>
<dbReference type="Pfam" id="PF25954">
    <property type="entry name" value="Beta-barrel_RND_2"/>
    <property type="match status" value="1"/>
</dbReference>
<keyword evidence="2" id="KW-0175">Coiled coil</keyword>
<evidence type="ECO:0000259" key="4">
    <source>
        <dbReference type="Pfam" id="PF25954"/>
    </source>
</evidence>
<proteinExistence type="inferred from homology"/>
<dbReference type="Proteomes" id="UP000706333">
    <property type="component" value="Unassembled WGS sequence"/>
</dbReference>
<evidence type="ECO:0000313" key="6">
    <source>
        <dbReference type="Proteomes" id="UP000706333"/>
    </source>
</evidence>
<dbReference type="RefSeq" id="WP_201156172.1">
    <property type="nucleotide sequence ID" value="NZ_NHSD01000125.1"/>
</dbReference>
<name>A0A934TJ17_9RHOB</name>
<feature type="compositionally biased region" description="Low complexity" evidence="3">
    <location>
        <begin position="51"/>
        <end position="70"/>
    </location>
</feature>
<dbReference type="EMBL" id="NHSD01000125">
    <property type="protein sequence ID" value="MBK5926406.1"/>
    <property type="molecule type" value="Genomic_DNA"/>
</dbReference>
<reference evidence="5" key="2">
    <citation type="journal article" date="2020" name="Microorganisms">
        <title>Osmotic Adaptation and Compatible Solute Biosynthesis of Phototrophic Bacteria as Revealed from Genome Analyses.</title>
        <authorList>
            <person name="Imhoff J.F."/>
            <person name="Rahn T."/>
            <person name="Kunzel S."/>
            <person name="Keller A."/>
            <person name="Neulinger S.C."/>
        </authorList>
    </citation>
    <scope>NUCLEOTIDE SEQUENCE</scope>
    <source>
        <strain evidence="5">LMG 28126</strain>
    </source>
</reference>
<dbReference type="Gene3D" id="2.40.50.100">
    <property type="match status" value="1"/>
</dbReference>
<dbReference type="InterPro" id="IPR006143">
    <property type="entry name" value="RND_pump_MFP"/>
</dbReference>